<feature type="compositionally biased region" description="Polar residues" evidence="1">
    <location>
        <begin position="509"/>
        <end position="533"/>
    </location>
</feature>
<accession>A0A2G5VA58</accession>
<sequence length="632" mass="69091">MASDDDVIYLSDDEENQREVDRKKAEDKKTVEDFQKNHPDDFKKVREVFDKVFQYLNEDPIVKKILKALVPGVPYDLVGLCFAHFRTEILDGLMPDDVMSQPRQMGWLHMTYNRQPEISTIKFSHAFKACQIEEGDIEEYYKFRNGIDKRDGIKRHAGVLMNPIVRVIPKPKDVRNKGTQWAILEYPRFKLPSFSEPEDEDQGDCQVVEPAGPKRGKIRPSQCQAPTQPGSLDQWISRNQRGATPDEDGEDAESPVEPSSRPLSQEDRHRMSGGTATSPVVPMSARSNTASRRSTGVSLINSATRPRSASPSTAPSSLLAPRRRSTSSDVPAINQGGRRTQGFPATPAADQRASRRRSPQRRSTAPVAPRRRLRSSDPPATTLRSGRSFRENDGSLAKPAAQQRVSRRRSSSRDAQASPAPSRRRFRSADAPAINQQGRGIQRCPGHSPALHLVTPPDAPKTIQQSGRSFGGNQGIPVKPVANQRAARRRSSSGDAQSNPVPPRRRTTSESNAPQLSPVGPTQPSSSDAAQKSKTTRRKRPAPYKAFGCPRRKKSQNPGKQSSGPAPPSTTVVSAGSDGRGRGAGATTEAPSGRGRGKSPATNAPPMSRKRATVVSPNTAGAPQPKKRNTVI</sequence>
<feature type="compositionally biased region" description="Acidic residues" evidence="1">
    <location>
        <begin position="245"/>
        <end position="254"/>
    </location>
</feature>
<dbReference type="OrthoDB" id="10482218at2759"/>
<dbReference type="AlphaFoldDB" id="A0A2G5VA58"/>
<evidence type="ECO:0000256" key="1">
    <source>
        <dbReference type="SAM" id="MobiDB-lite"/>
    </source>
</evidence>
<dbReference type="EMBL" id="PDUG01000002">
    <property type="protein sequence ID" value="PIC48669.1"/>
    <property type="molecule type" value="Genomic_DNA"/>
</dbReference>
<protein>
    <submittedName>
        <fullName evidence="2">Uncharacterized protein</fullName>
    </submittedName>
</protein>
<reference evidence="3" key="1">
    <citation type="submission" date="2017-10" db="EMBL/GenBank/DDBJ databases">
        <title>Rapid genome shrinkage in a self-fertile nematode reveals novel sperm competition proteins.</title>
        <authorList>
            <person name="Yin D."/>
            <person name="Schwarz E.M."/>
            <person name="Thomas C.G."/>
            <person name="Felde R.L."/>
            <person name="Korf I.F."/>
            <person name="Cutter A.D."/>
            <person name="Schartner C.M."/>
            <person name="Ralston E.J."/>
            <person name="Meyer B.J."/>
            <person name="Haag E.S."/>
        </authorList>
    </citation>
    <scope>NUCLEOTIDE SEQUENCE [LARGE SCALE GENOMIC DNA]</scope>
    <source>
        <strain evidence="3">JU1422</strain>
    </source>
</reference>
<feature type="compositionally biased region" description="Acidic residues" evidence="1">
    <location>
        <begin position="1"/>
        <end position="16"/>
    </location>
</feature>
<feature type="region of interest" description="Disordered" evidence="1">
    <location>
        <begin position="1"/>
        <end position="32"/>
    </location>
</feature>
<keyword evidence="3" id="KW-1185">Reference proteome</keyword>
<feature type="compositionally biased region" description="Low complexity" evidence="1">
    <location>
        <begin position="284"/>
        <end position="295"/>
    </location>
</feature>
<gene>
    <name evidence="2" type="primary">Cnig_chr_II.g7563</name>
    <name evidence="2" type="ORF">B9Z55_007563</name>
</gene>
<evidence type="ECO:0000313" key="3">
    <source>
        <dbReference type="Proteomes" id="UP000230233"/>
    </source>
</evidence>
<feature type="compositionally biased region" description="Basic and acidic residues" evidence="1">
    <location>
        <begin position="17"/>
        <end position="32"/>
    </location>
</feature>
<evidence type="ECO:0000313" key="2">
    <source>
        <dbReference type="EMBL" id="PIC48669.1"/>
    </source>
</evidence>
<feature type="compositionally biased region" description="Polar residues" evidence="1">
    <location>
        <begin position="556"/>
        <end position="573"/>
    </location>
</feature>
<feature type="compositionally biased region" description="Low complexity" evidence="1">
    <location>
        <begin position="302"/>
        <end position="320"/>
    </location>
</feature>
<proteinExistence type="predicted"/>
<comment type="caution">
    <text evidence="2">The sequence shown here is derived from an EMBL/GenBank/DDBJ whole genome shotgun (WGS) entry which is preliminary data.</text>
</comment>
<feature type="compositionally biased region" description="Polar residues" evidence="1">
    <location>
        <begin position="221"/>
        <end position="242"/>
    </location>
</feature>
<name>A0A2G5VA58_9PELO</name>
<feature type="region of interest" description="Disordered" evidence="1">
    <location>
        <begin position="194"/>
        <end position="632"/>
    </location>
</feature>
<dbReference type="Proteomes" id="UP000230233">
    <property type="component" value="Chromosome II"/>
</dbReference>
<organism evidence="2 3">
    <name type="scientific">Caenorhabditis nigoni</name>
    <dbReference type="NCBI Taxonomy" id="1611254"/>
    <lineage>
        <taxon>Eukaryota</taxon>
        <taxon>Metazoa</taxon>
        <taxon>Ecdysozoa</taxon>
        <taxon>Nematoda</taxon>
        <taxon>Chromadorea</taxon>
        <taxon>Rhabditida</taxon>
        <taxon>Rhabditina</taxon>
        <taxon>Rhabditomorpha</taxon>
        <taxon>Rhabditoidea</taxon>
        <taxon>Rhabditidae</taxon>
        <taxon>Peloderinae</taxon>
        <taxon>Caenorhabditis</taxon>
    </lineage>
</organism>